<dbReference type="CDD" id="cd00610">
    <property type="entry name" value="OAT_like"/>
    <property type="match status" value="1"/>
</dbReference>
<keyword evidence="7" id="KW-1185">Reference proteome</keyword>
<feature type="binding site" evidence="5">
    <location>
        <position position="153"/>
    </location>
    <ligand>
        <name>pyridoxal 5'-phosphate</name>
        <dbReference type="ChEBI" id="CHEBI:597326"/>
    </ligand>
</feature>
<comment type="subunit">
    <text evidence="5">Homodimer.</text>
</comment>
<keyword evidence="4 5" id="KW-0663">Pyridoxal phosphate</keyword>
<dbReference type="EMBL" id="JAROKN010000027">
    <property type="protein sequence ID" value="MDF9278263.1"/>
    <property type="molecule type" value="Genomic_DNA"/>
</dbReference>
<dbReference type="Proteomes" id="UP001220456">
    <property type="component" value="Unassembled WGS sequence"/>
</dbReference>
<dbReference type="Gene3D" id="3.90.1150.10">
    <property type="entry name" value="Aspartate Aminotransferase, domain 1"/>
    <property type="match status" value="1"/>
</dbReference>
<dbReference type="HAMAP" id="MF_01107">
    <property type="entry name" value="ArgD_aminotrans_3"/>
    <property type="match status" value="1"/>
</dbReference>
<dbReference type="NCBIfam" id="TIGR00707">
    <property type="entry name" value="argD"/>
    <property type="match status" value="1"/>
</dbReference>
<protein>
    <recommendedName>
        <fullName evidence="5">Acetylornithine aminotransferase</fullName>
        <shortName evidence="5">ACOAT</shortName>
        <ecNumber evidence="5">2.6.1.11</ecNumber>
    </recommendedName>
</protein>
<dbReference type="InterPro" id="IPR015421">
    <property type="entry name" value="PyrdxlP-dep_Trfase_major"/>
</dbReference>
<gene>
    <name evidence="5" type="primary">argD</name>
    <name evidence="6" type="ORF">P4U43_10730</name>
</gene>
<keyword evidence="5" id="KW-0055">Arginine biosynthesis</keyword>
<comment type="subcellular location">
    <subcellularLocation>
        <location evidence="5">Cytoplasm</location>
    </subcellularLocation>
</comment>
<dbReference type="InterPro" id="IPR015424">
    <property type="entry name" value="PyrdxlP-dep_Trfase"/>
</dbReference>
<comment type="catalytic activity">
    <reaction evidence="5">
        <text>N(2)-acetyl-L-ornithine + 2-oxoglutarate = N-acetyl-L-glutamate 5-semialdehyde + L-glutamate</text>
        <dbReference type="Rhea" id="RHEA:18049"/>
        <dbReference type="ChEBI" id="CHEBI:16810"/>
        <dbReference type="ChEBI" id="CHEBI:29123"/>
        <dbReference type="ChEBI" id="CHEBI:29985"/>
        <dbReference type="ChEBI" id="CHEBI:57805"/>
        <dbReference type="EC" id="2.6.1.11"/>
    </reaction>
</comment>
<dbReference type="PIRSF" id="PIRSF000521">
    <property type="entry name" value="Transaminase_4ab_Lys_Orn"/>
    <property type="match status" value="1"/>
</dbReference>
<feature type="binding site" evidence="5">
    <location>
        <position position="156"/>
    </location>
    <ligand>
        <name>N(2)-acetyl-L-ornithine</name>
        <dbReference type="ChEBI" id="CHEBI:57805"/>
    </ligand>
</feature>
<evidence type="ECO:0000313" key="7">
    <source>
        <dbReference type="Proteomes" id="UP001220456"/>
    </source>
</evidence>
<dbReference type="PANTHER" id="PTHR11986:SF79">
    <property type="entry name" value="ACETYLORNITHINE AMINOTRANSFERASE, MITOCHONDRIAL"/>
    <property type="match status" value="1"/>
</dbReference>
<dbReference type="InterPro" id="IPR050103">
    <property type="entry name" value="Class-III_PLP-dep_AT"/>
</dbReference>
<dbReference type="PANTHER" id="PTHR11986">
    <property type="entry name" value="AMINOTRANSFERASE CLASS III"/>
    <property type="match status" value="1"/>
</dbReference>
<evidence type="ECO:0000313" key="6">
    <source>
        <dbReference type="EMBL" id="MDF9278263.1"/>
    </source>
</evidence>
<dbReference type="Gene3D" id="3.40.640.10">
    <property type="entry name" value="Type I PLP-dependent aspartate aminotransferase-like (Major domain)"/>
    <property type="match status" value="1"/>
</dbReference>
<dbReference type="InterPro" id="IPR049704">
    <property type="entry name" value="Aminotrans_3_PPA_site"/>
</dbReference>
<dbReference type="RefSeq" id="WP_277358731.1">
    <property type="nucleotide sequence ID" value="NZ_JAROKN010000027.1"/>
</dbReference>
<keyword evidence="3 5" id="KW-0808">Transferase</keyword>
<comment type="similarity">
    <text evidence="5">Belongs to the class-III pyridoxal-phosphate-dependent aminotransferase family. ArgD subfamily.</text>
</comment>
<feature type="binding site" evidence="5">
    <location>
        <begin position="238"/>
        <end position="241"/>
    </location>
    <ligand>
        <name>pyridoxal 5'-phosphate</name>
        <dbReference type="ChEBI" id="CHEBI:597326"/>
    </ligand>
</feature>
<feature type="binding site" evidence="5">
    <location>
        <position position="297"/>
    </location>
    <ligand>
        <name>pyridoxal 5'-phosphate</name>
        <dbReference type="ChEBI" id="CHEBI:597326"/>
    </ligand>
</feature>
<accession>A0ABT6CWK1</accession>
<feature type="binding site" evidence="5">
    <location>
        <position position="296"/>
    </location>
    <ligand>
        <name>N(2)-acetyl-L-ornithine</name>
        <dbReference type="ChEBI" id="CHEBI:57805"/>
    </ligand>
</feature>
<organism evidence="6 7">
    <name type="scientific">Arthrobacter vasquezii</name>
    <dbReference type="NCBI Taxonomy" id="2977629"/>
    <lineage>
        <taxon>Bacteria</taxon>
        <taxon>Bacillati</taxon>
        <taxon>Actinomycetota</taxon>
        <taxon>Actinomycetes</taxon>
        <taxon>Micrococcales</taxon>
        <taxon>Micrococcaceae</taxon>
        <taxon>Arthrobacter</taxon>
    </lineage>
</organism>
<dbReference type="InterPro" id="IPR005814">
    <property type="entry name" value="Aminotrans_3"/>
</dbReference>
<name>A0ABT6CWK1_9MICC</name>
<dbReference type="Pfam" id="PF00202">
    <property type="entry name" value="Aminotran_3"/>
    <property type="match status" value="1"/>
</dbReference>
<proteinExistence type="inferred from homology"/>
<evidence type="ECO:0000256" key="3">
    <source>
        <dbReference type="ARBA" id="ARBA00022679"/>
    </source>
</evidence>
<dbReference type="EC" id="2.6.1.11" evidence="5"/>
<comment type="miscellaneous">
    <text evidence="5">May also have succinyldiaminopimelate aminotransferase activity, thus carrying out the corresponding step in lysine biosynthesis.</text>
</comment>
<keyword evidence="2 5" id="KW-0028">Amino-acid biosynthesis</keyword>
<reference evidence="6 7" key="1">
    <citation type="journal article" date="2023" name="Int. J. Syst. Evol. Microbiol.">
        <title>Arthrobacter vasquezii sp. nov., isolated from a soil sample from Union Glacier, Antarctica.</title>
        <authorList>
            <person name="Valenzuela-Ibaceta F."/>
            <person name="Carrasco V."/>
            <person name="Lagos-Moraga S."/>
            <person name="Dietz-Vargas C."/>
            <person name="Navarro C.A."/>
            <person name="Perez-Donoso J.M."/>
        </authorList>
    </citation>
    <scope>NUCLEOTIDE SEQUENCE [LARGE SCALE GENOMIC DNA]</scope>
    <source>
        <strain evidence="6 7">EH-1B-1</strain>
    </source>
</reference>
<dbReference type="NCBIfam" id="NF002874">
    <property type="entry name" value="PRK03244.1"/>
    <property type="match status" value="1"/>
</dbReference>
<dbReference type="InterPro" id="IPR004636">
    <property type="entry name" value="AcOrn/SuccOrn_fam"/>
</dbReference>
<evidence type="ECO:0000256" key="4">
    <source>
        <dbReference type="ARBA" id="ARBA00022898"/>
    </source>
</evidence>
<feature type="modified residue" description="N6-(pyridoxal phosphate)lysine" evidence="5">
    <location>
        <position position="267"/>
    </location>
</feature>
<comment type="cofactor">
    <cofactor evidence="5">
        <name>pyridoxal 5'-phosphate</name>
        <dbReference type="ChEBI" id="CHEBI:597326"/>
    </cofactor>
    <text evidence="5">Binds 1 pyridoxal phosphate per subunit.</text>
</comment>
<feature type="binding site" evidence="5">
    <location>
        <begin position="124"/>
        <end position="125"/>
    </location>
    <ligand>
        <name>pyridoxal 5'-phosphate</name>
        <dbReference type="ChEBI" id="CHEBI:597326"/>
    </ligand>
</feature>
<evidence type="ECO:0000256" key="5">
    <source>
        <dbReference type="HAMAP-Rule" id="MF_01107"/>
    </source>
</evidence>
<dbReference type="SUPFAM" id="SSF53383">
    <property type="entry name" value="PLP-dependent transferases"/>
    <property type="match status" value="1"/>
</dbReference>
<keyword evidence="1 5" id="KW-0032">Aminotransferase</keyword>
<evidence type="ECO:0000256" key="1">
    <source>
        <dbReference type="ARBA" id="ARBA00022576"/>
    </source>
</evidence>
<sequence>MTKETALESAAALIDPAQGKEWLQRYSNAVLGVFGTPQRVLVRGAGCHVWDADGKQYLDLLGGIAVNALGHAHPFVTSVISSQLATLGHVSNFFTSPTQVALAEKLLSLSGAGEGSKVFFANSGTEAVEAAFKLARRNSAGGRKRILALAGGFHGRTMGALALTAKEAYREPFEPLPGGVEHLPFNDTAALEAALDESVAAVVLEPIQGEAGVRPLSIDYLRKARELTSEVGALLILDEVQTGVGRTGRWFAHQASGITPDAMTLAKGLGGGFPIGALVTFGSEVSSLLTPGQHGTTFGGNPVATAAALATLHALEAGSVLQNANDVGSYLRSKLAGVSGVSEVRGEGLLIGFDLDGDYAPDAVTEALTQGFIINAPTPHTLRLAPPLILTRTQAQSFLNALPAILETARNCGAAGNNAAGNNAAQTTEASE</sequence>
<comment type="caution">
    <text evidence="6">The sequence shown here is derived from an EMBL/GenBank/DDBJ whole genome shotgun (WGS) entry which is preliminary data.</text>
</comment>
<evidence type="ECO:0000256" key="2">
    <source>
        <dbReference type="ARBA" id="ARBA00022605"/>
    </source>
</evidence>
<dbReference type="InterPro" id="IPR015422">
    <property type="entry name" value="PyrdxlP-dep_Trfase_small"/>
</dbReference>
<comment type="pathway">
    <text evidence="5">Amino-acid biosynthesis; L-arginine biosynthesis; N(2)-acetyl-L-ornithine from L-glutamate: step 4/4.</text>
</comment>
<dbReference type="PROSITE" id="PS00600">
    <property type="entry name" value="AA_TRANSFER_CLASS_3"/>
    <property type="match status" value="1"/>
</dbReference>
<dbReference type="NCBIfam" id="NF002325">
    <property type="entry name" value="PRK01278.1"/>
    <property type="match status" value="1"/>
</dbReference>
<dbReference type="GO" id="GO:0003992">
    <property type="term" value="F:N2-acetyl-L-ornithine:2-oxoglutarate 5-aminotransferase activity"/>
    <property type="evidence" value="ECO:0007669"/>
    <property type="project" value="UniProtKB-EC"/>
</dbReference>
<keyword evidence="5" id="KW-0963">Cytoplasm</keyword>